<dbReference type="KEGG" id="bly:A2T55_08395"/>
<dbReference type="InterPro" id="IPR036983">
    <property type="entry name" value="AIM24_sf"/>
</dbReference>
<dbReference type="PANTHER" id="PTHR38074:SF1">
    <property type="entry name" value="ALTERED INHERITANCE OF MITOCHONDRIA PROTEIN 24, MITOCHONDRIAL"/>
    <property type="match status" value="1"/>
</dbReference>
<evidence type="ECO:0000313" key="1">
    <source>
        <dbReference type="EMBL" id="AMT93796.1"/>
    </source>
</evidence>
<dbReference type="Proteomes" id="UP000075950">
    <property type="component" value="Chromosome"/>
</dbReference>
<dbReference type="AlphaFoldDB" id="A0A142NLY1"/>
<gene>
    <name evidence="1" type="ORF">A2T55_08395</name>
</gene>
<evidence type="ECO:0000313" key="2">
    <source>
        <dbReference type="Proteomes" id="UP000075950"/>
    </source>
</evidence>
<protein>
    <recommendedName>
        <fullName evidence="3">AIM24 family protein</fullName>
    </recommendedName>
</protein>
<sequence>MEVLPERKVPRTVRSELFSKRNAEVQNQERWTLQSNKMLRSVVTPNAPMIATKGAMVAYQGDVHFTHQGSKSVGQFMKKAATGEGGNVMRVEGHGEVFFAREASNIFMMALEGPQDALTVNTANLLAFDDALSWEIKRIKGGVGAMVSGSGLFNLELAGQGTAAICCKGEPMVLDCSQQPTFVDPQAAVCWSSALAPQIKTDVSVGTFFGRGSGESVQLAFHGPGFVVVQPAENAVYSATTS</sequence>
<organism evidence="1 2">
    <name type="scientific">Brevibacterium linens</name>
    <dbReference type="NCBI Taxonomy" id="1703"/>
    <lineage>
        <taxon>Bacteria</taxon>
        <taxon>Bacillati</taxon>
        <taxon>Actinomycetota</taxon>
        <taxon>Actinomycetes</taxon>
        <taxon>Micrococcales</taxon>
        <taxon>Brevibacteriaceae</taxon>
        <taxon>Brevibacterium</taxon>
    </lineage>
</organism>
<dbReference type="EMBL" id="CP014869">
    <property type="protein sequence ID" value="AMT93796.1"/>
    <property type="molecule type" value="Genomic_DNA"/>
</dbReference>
<proteinExistence type="predicted"/>
<dbReference type="InterPro" id="IPR002838">
    <property type="entry name" value="AIM24"/>
</dbReference>
<dbReference type="Gene3D" id="3.60.160.10">
    <property type="entry name" value="Mitochondrial biogenesis AIM24"/>
    <property type="match status" value="1"/>
</dbReference>
<dbReference type="InterPro" id="IPR016031">
    <property type="entry name" value="Trp_RNA-bd_attenuator-like_dom"/>
</dbReference>
<evidence type="ECO:0008006" key="3">
    <source>
        <dbReference type="Google" id="ProtNLM"/>
    </source>
</evidence>
<dbReference type="Pfam" id="PF01987">
    <property type="entry name" value="AIM24"/>
    <property type="match status" value="1"/>
</dbReference>
<accession>A0A142NLY1</accession>
<dbReference type="PANTHER" id="PTHR38074">
    <property type="entry name" value="ALTERED INHERITANCE OF MITOCHONDRIA PROTEIN 24, MITOCHONDRIAL"/>
    <property type="match status" value="1"/>
</dbReference>
<name>A0A142NLY1_BRELN</name>
<dbReference type="SUPFAM" id="SSF51219">
    <property type="entry name" value="TRAP-like"/>
    <property type="match status" value="1"/>
</dbReference>
<reference evidence="2" key="1">
    <citation type="submission" date="2016-03" db="EMBL/GenBank/DDBJ databases">
        <authorList>
            <person name="Ploux O."/>
        </authorList>
    </citation>
    <scope>NUCLEOTIDE SEQUENCE [LARGE SCALE GENOMIC DNA]</scope>
    <source>
        <strain evidence="2">BS258</strain>
    </source>
</reference>